<dbReference type="SUPFAM" id="SSF56801">
    <property type="entry name" value="Acetyl-CoA synthetase-like"/>
    <property type="match status" value="1"/>
</dbReference>
<dbReference type="EMBL" id="KC813173">
    <property type="protein sequence ID" value="AGQ47104.1"/>
    <property type="molecule type" value="Genomic_DNA"/>
</dbReference>
<evidence type="ECO:0000256" key="2">
    <source>
        <dbReference type="ARBA" id="ARBA00022553"/>
    </source>
</evidence>
<dbReference type="Pfam" id="PF00501">
    <property type="entry name" value="AMP-binding"/>
    <property type="match status" value="1"/>
</dbReference>
<dbReference type="AlphaFoldDB" id="S5FXG7"/>
<dbReference type="PANTHER" id="PTHR44845:SF6">
    <property type="entry name" value="BETA-ALANINE-ACTIVATING ENZYME"/>
    <property type="match status" value="1"/>
</dbReference>
<dbReference type="Gene3D" id="3.40.50.980">
    <property type="match status" value="2"/>
</dbReference>
<dbReference type="InterPro" id="IPR000873">
    <property type="entry name" value="AMP-dep_synth/lig_dom"/>
</dbReference>
<organism evidence="4">
    <name type="scientific">Schizothrix aff. septentrionalis LEGE 07164</name>
    <dbReference type="NCBI Taxonomy" id="945778"/>
    <lineage>
        <taxon>Bacteria</taxon>
        <taxon>Bacillati</taxon>
        <taxon>Cyanobacteriota</taxon>
        <taxon>Cyanophyceae</taxon>
        <taxon>Leptolyngbyales</taxon>
        <taxon>Schizotrichaceae</taxon>
        <taxon>Schizothrix</taxon>
    </lineage>
</organism>
<evidence type="ECO:0000313" key="4">
    <source>
        <dbReference type="EMBL" id="AGQ47104.1"/>
    </source>
</evidence>
<dbReference type="FunFam" id="2.30.38.10:FF:000001">
    <property type="entry name" value="Non-ribosomal peptide synthetase PvdI"/>
    <property type="match status" value="1"/>
</dbReference>
<proteinExistence type="predicted"/>
<name>S5FXG7_9CYAN</name>
<sequence length="334" mass="35799">VPIDPAYPAERITLMLSDSAPGVVLTQTSVRSGLPSCSAVVIDLDTFKPPVSNPQLQTRDVDDIKQNASETSVAYVIYTSGSSGQPKGVQGTHGGVINRCRWMWKTYPFAANEVACVKTAISFVDSVWEMFGPLLSGVPAHIINDSDVRDPKRFVSLLKSQRISRLVVVPSLLSALLDTLEETGETLPSLLLCSASGETLPSQTARRFCELLPGSRLLNLYGSSEVAADVTCHEVAGTGEFASSVPIGRPIANSQVYVLDAHMQPVPIGVTGELYIGGANVALGYYQQPGLTAERFLADPFNGSSSAHLFKTGDLARWLPTGELEYQGRNDTQV</sequence>
<dbReference type="PANTHER" id="PTHR44845">
    <property type="entry name" value="CARRIER DOMAIN-CONTAINING PROTEIN"/>
    <property type="match status" value="1"/>
</dbReference>
<feature type="domain" description="AMP-dependent synthetase/ligase" evidence="3">
    <location>
        <begin position="1"/>
        <end position="286"/>
    </location>
</feature>
<feature type="non-terminal residue" evidence="4">
    <location>
        <position position="334"/>
    </location>
</feature>
<keyword evidence="1" id="KW-0596">Phosphopantetheine</keyword>
<feature type="non-terminal residue" evidence="4">
    <location>
        <position position="1"/>
    </location>
</feature>
<reference evidence="4" key="1">
    <citation type="submission" date="2013-03" db="EMBL/GenBank/DDBJ databases">
        <title>Prediction of bioactive compounds from cyanobacterial strains isolated from the Portuguese coast.</title>
        <authorList>
            <person name="Brito A."/>
            <person name="Gaifem J."/>
            <person name="Ramos V."/>
            <person name="Vasconcelos V."/>
            <person name="Mendes M.V."/>
            <person name="Tamagnini P."/>
        </authorList>
    </citation>
    <scope>NUCLEOTIDE SEQUENCE</scope>
    <source>
        <strain evidence="4">LEGE 07164</strain>
    </source>
</reference>
<dbReference type="PROSITE" id="PS00455">
    <property type="entry name" value="AMP_BINDING"/>
    <property type="match status" value="1"/>
</dbReference>
<dbReference type="Gene3D" id="2.30.38.10">
    <property type="entry name" value="Luciferase, Domain 3"/>
    <property type="match status" value="1"/>
</dbReference>
<dbReference type="CDD" id="cd05930">
    <property type="entry name" value="A_NRPS"/>
    <property type="match status" value="1"/>
</dbReference>
<accession>S5FXG7</accession>
<evidence type="ECO:0000256" key="1">
    <source>
        <dbReference type="ARBA" id="ARBA00022450"/>
    </source>
</evidence>
<protein>
    <submittedName>
        <fullName evidence="4">Non-ribosomal peptide synthetase</fullName>
    </submittedName>
</protein>
<keyword evidence="2" id="KW-0597">Phosphoprotein</keyword>
<evidence type="ECO:0000259" key="3">
    <source>
        <dbReference type="Pfam" id="PF00501"/>
    </source>
</evidence>
<dbReference type="InterPro" id="IPR020845">
    <property type="entry name" value="AMP-binding_CS"/>
</dbReference>